<comment type="caution">
    <text evidence="3">The sequence shown here is derived from an EMBL/GenBank/DDBJ whole genome shotgun (WGS) entry which is preliminary data.</text>
</comment>
<proteinExistence type="predicted"/>
<evidence type="ECO:0000256" key="1">
    <source>
        <dbReference type="PROSITE-ProRule" id="PRU00289"/>
    </source>
</evidence>
<evidence type="ECO:0000313" key="4">
    <source>
        <dbReference type="Proteomes" id="UP000886842"/>
    </source>
</evidence>
<organism evidence="3 4">
    <name type="scientific">Candidatus Avipropionibacterium avicola</name>
    <dbReference type="NCBI Taxonomy" id="2840701"/>
    <lineage>
        <taxon>Bacteria</taxon>
        <taxon>Bacillati</taxon>
        <taxon>Actinomycetota</taxon>
        <taxon>Actinomycetes</taxon>
        <taxon>Propionibacteriales</taxon>
        <taxon>Propionibacteriaceae</taxon>
        <taxon>Propionibacteriaceae incertae sedis</taxon>
        <taxon>Candidatus Avipropionibacterium</taxon>
    </lineage>
</organism>
<reference evidence="3" key="1">
    <citation type="submission" date="2020-10" db="EMBL/GenBank/DDBJ databases">
        <authorList>
            <person name="Gilroy R."/>
        </authorList>
    </citation>
    <scope>NUCLEOTIDE SEQUENCE</scope>
    <source>
        <strain evidence="3">ChiGjej1B1-24693</strain>
    </source>
</reference>
<reference evidence="3" key="2">
    <citation type="journal article" date="2021" name="PeerJ">
        <title>Extensive microbial diversity within the chicken gut microbiome revealed by metagenomics and culture.</title>
        <authorList>
            <person name="Gilroy R."/>
            <person name="Ravi A."/>
            <person name="Getino M."/>
            <person name="Pursley I."/>
            <person name="Horton D.L."/>
            <person name="Alikhan N.F."/>
            <person name="Baker D."/>
            <person name="Gharbi K."/>
            <person name="Hall N."/>
            <person name="Watson M."/>
            <person name="Adriaenssens E.M."/>
            <person name="Foster-Nyarko E."/>
            <person name="Jarju S."/>
            <person name="Secka A."/>
            <person name="Antonio M."/>
            <person name="Oren A."/>
            <person name="Chaudhuri R.R."/>
            <person name="La Ragione R."/>
            <person name="Hildebrand F."/>
            <person name="Pallen M.J."/>
        </authorList>
    </citation>
    <scope>NUCLEOTIDE SEQUENCE</scope>
    <source>
        <strain evidence="3">ChiGjej1B1-24693</strain>
    </source>
</reference>
<dbReference type="EMBL" id="DVLP01000150">
    <property type="protein sequence ID" value="HIT74920.1"/>
    <property type="molecule type" value="Genomic_DNA"/>
</dbReference>
<dbReference type="GO" id="GO:0003677">
    <property type="term" value="F:DNA binding"/>
    <property type="evidence" value="ECO:0007669"/>
    <property type="project" value="InterPro"/>
</dbReference>
<feature type="domain" description="FtsK" evidence="2">
    <location>
        <begin position="46"/>
        <end position="231"/>
    </location>
</feature>
<keyword evidence="1" id="KW-0067">ATP-binding</keyword>
<dbReference type="PROSITE" id="PS50901">
    <property type="entry name" value="FTSK"/>
    <property type="match status" value="1"/>
</dbReference>
<feature type="non-terminal residue" evidence="3">
    <location>
        <position position="1"/>
    </location>
</feature>
<dbReference type="Pfam" id="PF01580">
    <property type="entry name" value="FtsK_SpoIIIE"/>
    <property type="match status" value="1"/>
</dbReference>
<dbReference type="GO" id="GO:0005524">
    <property type="term" value="F:ATP binding"/>
    <property type="evidence" value="ECO:0007669"/>
    <property type="project" value="UniProtKB-UniRule"/>
</dbReference>
<dbReference type="InterPro" id="IPR027417">
    <property type="entry name" value="P-loop_NTPase"/>
</dbReference>
<evidence type="ECO:0000259" key="2">
    <source>
        <dbReference type="PROSITE" id="PS50901"/>
    </source>
</evidence>
<sequence length="266" mass="28724">VRQAWQGPPAAEVRMLPELLPREALPAIGPDPEDRSIPIGVDELELAPWSWDPNVDPHFVAFGAPECGKSSLVRTFLSGITTRYTPKEAKVLLLDYRRAHLGYIEGDHLLGYAASHDAANELLKGCAEAIRQRVPGPDVTQQQLRDRSWWSGVDLFVVVDDYELVATSLGNPLNQLAPYVSQGLDVGLHIVIARGMGGAGRAAFSDQVIARMKDQVNPGLIMSGTKDEGALLSDVKPSPLPPGRGTLVSRAGKVLVQTAWTPPTTD</sequence>
<dbReference type="Gene3D" id="3.40.50.300">
    <property type="entry name" value="P-loop containing nucleotide triphosphate hydrolases"/>
    <property type="match status" value="1"/>
</dbReference>
<gene>
    <name evidence="3" type="ORF">IAA98_04985</name>
</gene>
<feature type="binding site" evidence="1">
    <location>
        <begin position="63"/>
        <end position="70"/>
    </location>
    <ligand>
        <name>ATP</name>
        <dbReference type="ChEBI" id="CHEBI:30616"/>
    </ligand>
</feature>
<protein>
    <submittedName>
        <fullName evidence="3">Type VII secretion protein EccC</fullName>
    </submittedName>
</protein>
<accession>A0A9D1GYN6</accession>
<dbReference type="Proteomes" id="UP000886842">
    <property type="component" value="Unassembled WGS sequence"/>
</dbReference>
<keyword evidence="1" id="KW-0547">Nucleotide-binding</keyword>
<dbReference type="AlphaFoldDB" id="A0A9D1GYN6"/>
<dbReference type="SUPFAM" id="SSF52540">
    <property type="entry name" value="P-loop containing nucleoside triphosphate hydrolases"/>
    <property type="match status" value="1"/>
</dbReference>
<dbReference type="InterPro" id="IPR002543">
    <property type="entry name" value="FtsK_dom"/>
</dbReference>
<name>A0A9D1GYN6_9ACTN</name>
<evidence type="ECO:0000313" key="3">
    <source>
        <dbReference type="EMBL" id="HIT74920.1"/>
    </source>
</evidence>